<comment type="caution">
    <text evidence="1">The sequence shown here is derived from an EMBL/GenBank/DDBJ whole genome shotgun (WGS) entry which is preliminary data.</text>
</comment>
<name>A0ACC1QK99_9HYPO</name>
<evidence type="ECO:0000313" key="2">
    <source>
        <dbReference type="Proteomes" id="UP001148737"/>
    </source>
</evidence>
<evidence type="ECO:0000313" key="1">
    <source>
        <dbReference type="EMBL" id="KAJ3478960.1"/>
    </source>
</evidence>
<sequence>MENMSAASEPLGSEFSTGQLLEALEWKIHAIKEDPVAKAAQQDKATKDEVALLRNDIANLQAVVSQLSSKVDNICEFNQTLAPIPVSTETLLQATRKAYEKYPFSFRKGKKLDPSNVAKFLLCLTGLSLEGDSIDWRLRLEKALEVPGFNETSDVERAQPGPDDFALQWQPESKADKKHIFNS</sequence>
<proteinExistence type="predicted"/>
<gene>
    <name evidence="1" type="ORF">NLG97_g8442</name>
</gene>
<dbReference type="Proteomes" id="UP001148737">
    <property type="component" value="Unassembled WGS sequence"/>
</dbReference>
<accession>A0ACC1QK99</accession>
<organism evidence="1 2">
    <name type="scientific">Lecanicillium saksenae</name>
    <dbReference type="NCBI Taxonomy" id="468837"/>
    <lineage>
        <taxon>Eukaryota</taxon>
        <taxon>Fungi</taxon>
        <taxon>Dikarya</taxon>
        <taxon>Ascomycota</taxon>
        <taxon>Pezizomycotina</taxon>
        <taxon>Sordariomycetes</taxon>
        <taxon>Hypocreomycetidae</taxon>
        <taxon>Hypocreales</taxon>
        <taxon>Cordycipitaceae</taxon>
        <taxon>Lecanicillium</taxon>
    </lineage>
</organism>
<protein>
    <submittedName>
        <fullName evidence="1">Uncharacterized protein</fullName>
    </submittedName>
</protein>
<keyword evidence="2" id="KW-1185">Reference proteome</keyword>
<reference evidence="1" key="1">
    <citation type="submission" date="2022-07" db="EMBL/GenBank/DDBJ databases">
        <title>Genome Sequence of Lecanicillium saksenae.</title>
        <authorList>
            <person name="Buettner E."/>
        </authorList>
    </citation>
    <scope>NUCLEOTIDE SEQUENCE</scope>
    <source>
        <strain evidence="1">VT-O1</strain>
    </source>
</reference>
<dbReference type="EMBL" id="JANAKD010001486">
    <property type="protein sequence ID" value="KAJ3478960.1"/>
    <property type="molecule type" value="Genomic_DNA"/>
</dbReference>